<name>K6WUS3_9MICO</name>
<dbReference type="EMBL" id="BAHD01000075">
    <property type="protein sequence ID" value="GAB97601.1"/>
    <property type="molecule type" value="Genomic_DNA"/>
</dbReference>
<dbReference type="SUPFAM" id="SSF51905">
    <property type="entry name" value="FAD/NAD(P)-binding domain"/>
    <property type="match status" value="1"/>
</dbReference>
<keyword evidence="2" id="KW-1185">Reference proteome</keyword>
<dbReference type="Proteomes" id="UP000008366">
    <property type="component" value="Unassembled WGS sequence"/>
</dbReference>
<dbReference type="NCBIfam" id="NF010584">
    <property type="entry name" value="PRK13977.1"/>
    <property type="match status" value="1"/>
</dbReference>
<dbReference type="RefSeq" id="WP_006594133.1">
    <property type="nucleotide sequence ID" value="NZ_BAHD01000075.1"/>
</dbReference>
<organism evidence="1 2">
    <name type="scientific">Kineosphaera limosa NBRC 100340</name>
    <dbReference type="NCBI Taxonomy" id="1184609"/>
    <lineage>
        <taxon>Bacteria</taxon>
        <taxon>Bacillati</taxon>
        <taxon>Actinomycetota</taxon>
        <taxon>Actinomycetes</taxon>
        <taxon>Micrococcales</taxon>
        <taxon>Dermatophilaceae</taxon>
        <taxon>Kineosphaera</taxon>
    </lineage>
</organism>
<dbReference type="InterPro" id="IPR010354">
    <property type="entry name" value="Oleate_hydratase"/>
</dbReference>
<dbReference type="OrthoDB" id="4540221at2"/>
<evidence type="ECO:0008006" key="3">
    <source>
        <dbReference type="Google" id="ProtNLM"/>
    </source>
</evidence>
<dbReference type="eggNOG" id="COG4716">
    <property type="taxonomic scope" value="Bacteria"/>
</dbReference>
<dbReference type="AlphaFoldDB" id="K6WUS3"/>
<dbReference type="Pfam" id="PF06100">
    <property type="entry name" value="MCRA"/>
    <property type="match status" value="1"/>
</dbReference>
<dbReference type="InterPro" id="IPR036188">
    <property type="entry name" value="FAD/NAD-bd_sf"/>
</dbReference>
<dbReference type="GO" id="GO:0071949">
    <property type="term" value="F:FAD binding"/>
    <property type="evidence" value="ECO:0007669"/>
    <property type="project" value="InterPro"/>
</dbReference>
<accession>K6WUS3</accession>
<reference evidence="1 2" key="1">
    <citation type="submission" date="2012-08" db="EMBL/GenBank/DDBJ databases">
        <title>Whole genome shotgun sequence of Kineosphaera limosa NBRC 100340.</title>
        <authorList>
            <person name="Yoshida I."/>
            <person name="Isaki S."/>
            <person name="Hosoyama A."/>
            <person name="Tsuchikane K."/>
            <person name="Katsumata H."/>
            <person name="Ando Y."/>
            <person name="Ohji S."/>
            <person name="Hamada M."/>
            <person name="Tamura T."/>
            <person name="Yamazoe A."/>
            <person name="Yamazaki S."/>
            <person name="Fujita N."/>
        </authorList>
    </citation>
    <scope>NUCLEOTIDE SEQUENCE [LARGE SCALE GENOMIC DNA]</scope>
    <source>
        <strain evidence="1 2">NBRC 100340</strain>
    </source>
</reference>
<dbReference type="PANTHER" id="PTHR37417:SF3">
    <property type="entry name" value="MYOSIN-CROSSREACTIVE PROTEIN"/>
    <property type="match status" value="1"/>
</dbReference>
<sequence length="585" mass="66035">MYYSSGNYEAFARPRPVADADHKRAYFVGAGLASLSSAVFMIRDAGVPGSNITILEKLHLPGGALDGIKEPERGFVIRGGREMEDHFECLWDAFRSIPSLEIEGASVLDEFYWLNKDDPNYSLQRVTEKQGQDAHTDGLFGLSDAAQKQLTKVFLASRASMEGKRIDEVLGREFLDSNFWLYWRTMFAFEEWHSALEFKLYLHRFVHHIGGLPDFSALKFTKYNQYESLVLPMTRWLLDQGVTIQFDTDVTDVDFDFAGDRKRATRIHWVREGVTGSTELRRDDYLLMTIGSLVDNSDNGDQHTAARLDRGPASAWDLWKRIARKDPAFGHPEVFCSSIEETKWESATVTTLDARIPEYIRRIAKRDAFGGRVVTGGIVTARDSSWLLSWTVNRQPHFKAQPADQVVVWVYSLFVDRPGDFVKKTMAECTGEEITAEWLYHLGVPVEQIPELAATGARCVPVMMPYVTSFFMPRRAGDRPDVVPAGAENFAFIGQFAETSRDCIFTTEYSVRTGMEAAYTLLGVERGVPEVFNSTYDVRTLLEATARLRDNEPLHVPGPDFVKTRLARRFGTGEIAHLVKDAGLV</sequence>
<gene>
    <name evidence="1" type="ORF">KILIM_075_00200</name>
</gene>
<dbReference type="GO" id="GO:0050151">
    <property type="term" value="F:oleate hydratase activity"/>
    <property type="evidence" value="ECO:0007669"/>
    <property type="project" value="InterPro"/>
</dbReference>
<proteinExistence type="predicted"/>
<dbReference type="GO" id="GO:0006631">
    <property type="term" value="P:fatty acid metabolic process"/>
    <property type="evidence" value="ECO:0007669"/>
    <property type="project" value="InterPro"/>
</dbReference>
<protein>
    <recommendedName>
        <fullName evidence="3">Oleate hydratase</fullName>
    </recommendedName>
</protein>
<evidence type="ECO:0000313" key="2">
    <source>
        <dbReference type="Proteomes" id="UP000008366"/>
    </source>
</evidence>
<dbReference type="Gene3D" id="3.30.9.80">
    <property type="match status" value="1"/>
</dbReference>
<dbReference type="Gene3D" id="3.50.50.60">
    <property type="entry name" value="FAD/NAD(P)-binding domain"/>
    <property type="match status" value="2"/>
</dbReference>
<dbReference type="PANTHER" id="PTHR37417">
    <property type="entry name" value="67 KDA MYOSIN-CROSS-REACTIVE ANTIGEN FAMILY PROTEIN (AFU_ORTHOLOGUE AFUA_5G09970)"/>
    <property type="match status" value="1"/>
</dbReference>
<comment type="caution">
    <text evidence="1">The sequence shown here is derived from an EMBL/GenBank/DDBJ whole genome shotgun (WGS) entry which is preliminary data.</text>
</comment>
<evidence type="ECO:0000313" key="1">
    <source>
        <dbReference type="EMBL" id="GAB97601.1"/>
    </source>
</evidence>